<dbReference type="STRING" id="431595.K3W6A0"/>
<evidence type="ECO:0000256" key="4">
    <source>
        <dbReference type="SAM" id="SignalP"/>
    </source>
</evidence>
<reference evidence="7" key="2">
    <citation type="submission" date="2010-04" db="EMBL/GenBank/DDBJ databases">
        <authorList>
            <person name="Buell R."/>
            <person name="Hamilton J."/>
            <person name="Hostetler J."/>
        </authorList>
    </citation>
    <scope>NUCLEOTIDE SEQUENCE [LARGE SCALE GENOMIC DNA]</scope>
    <source>
        <strain evidence="7">DAOM:BR144</strain>
    </source>
</reference>
<dbReference type="Gene3D" id="2.40.40.10">
    <property type="entry name" value="RlpA-like domain"/>
    <property type="match status" value="1"/>
</dbReference>
<evidence type="ECO:0000259" key="5">
    <source>
        <dbReference type="PROSITE" id="PS50842"/>
    </source>
</evidence>
<dbReference type="InterPro" id="IPR036908">
    <property type="entry name" value="RlpA-like_sf"/>
</dbReference>
<dbReference type="InterPro" id="IPR009009">
    <property type="entry name" value="RlpA-like_DPBB"/>
</dbReference>
<dbReference type="PANTHER" id="PTHR31836">
    <property type="match status" value="1"/>
</dbReference>
<dbReference type="OMA" id="INDPQWN"/>
<dbReference type="HOGENOM" id="CLU_026963_4_0_1"/>
<proteinExistence type="predicted"/>
<dbReference type="SUPFAM" id="SSF50685">
    <property type="entry name" value="Barwin-like endoglucanases"/>
    <property type="match status" value="1"/>
</dbReference>
<dbReference type="Gene3D" id="2.60.40.760">
    <property type="entry name" value="Expansin, cellulose-binding-like domain"/>
    <property type="match status" value="1"/>
</dbReference>
<dbReference type="InterPro" id="IPR051477">
    <property type="entry name" value="Expansin_CellWall"/>
</dbReference>
<keyword evidence="1 4" id="KW-0732">Signal</keyword>
<feature type="compositionally biased region" description="Polar residues" evidence="2">
    <location>
        <begin position="336"/>
        <end position="353"/>
    </location>
</feature>
<evidence type="ECO:0000256" key="1">
    <source>
        <dbReference type="ARBA" id="ARBA00022729"/>
    </source>
</evidence>
<keyword evidence="3" id="KW-0472">Membrane</keyword>
<accession>K3W6A0</accession>
<dbReference type="CDD" id="cd22271">
    <property type="entry name" value="DPBB_EXP_N-like"/>
    <property type="match status" value="1"/>
</dbReference>
<dbReference type="eggNOG" id="ENOG502SNUN">
    <property type="taxonomic scope" value="Eukaryota"/>
</dbReference>
<feature type="compositionally biased region" description="Low complexity" evidence="2">
    <location>
        <begin position="238"/>
        <end position="277"/>
    </location>
</feature>
<dbReference type="InterPro" id="IPR036749">
    <property type="entry name" value="Expansin_CBD_sf"/>
</dbReference>
<dbReference type="NCBIfam" id="NF041144">
    <property type="entry name" value="expansin_EXLX1"/>
    <property type="match status" value="1"/>
</dbReference>
<feature type="domain" description="Expansin-like EG45" evidence="5">
    <location>
        <begin position="41"/>
        <end position="139"/>
    </location>
</feature>
<reference evidence="7" key="1">
    <citation type="journal article" date="2010" name="Genome Biol.">
        <title>Genome sequence of the necrotrophic plant pathogen Pythium ultimum reveals original pathogenicity mechanisms and effector repertoire.</title>
        <authorList>
            <person name="Levesque C.A."/>
            <person name="Brouwer H."/>
            <person name="Cano L."/>
            <person name="Hamilton J.P."/>
            <person name="Holt C."/>
            <person name="Huitema E."/>
            <person name="Raffaele S."/>
            <person name="Robideau G.P."/>
            <person name="Thines M."/>
            <person name="Win J."/>
            <person name="Zerillo M.M."/>
            <person name="Beakes G.W."/>
            <person name="Boore J.L."/>
            <person name="Busam D."/>
            <person name="Dumas B."/>
            <person name="Ferriera S."/>
            <person name="Fuerstenberg S.I."/>
            <person name="Gachon C.M."/>
            <person name="Gaulin E."/>
            <person name="Govers F."/>
            <person name="Grenville-Briggs L."/>
            <person name="Horner N."/>
            <person name="Hostetler J."/>
            <person name="Jiang R.H."/>
            <person name="Johnson J."/>
            <person name="Krajaejun T."/>
            <person name="Lin H."/>
            <person name="Meijer H.J."/>
            <person name="Moore B."/>
            <person name="Morris P."/>
            <person name="Phuntmart V."/>
            <person name="Puiu D."/>
            <person name="Shetty J."/>
            <person name="Stajich J.E."/>
            <person name="Tripathy S."/>
            <person name="Wawra S."/>
            <person name="van West P."/>
            <person name="Whitty B.R."/>
            <person name="Coutinho P.M."/>
            <person name="Henrissat B."/>
            <person name="Martin F."/>
            <person name="Thomas P.D."/>
            <person name="Tyler B.M."/>
            <person name="De Vries R.P."/>
            <person name="Kamoun S."/>
            <person name="Yandell M."/>
            <person name="Tisserat N."/>
            <person name="Buell C.R."/>
        </authorList>
    </citation>
    <scope>NUCLEOTIDE SEQUENCE</scope>
    <source>
        <strain evidence="7">DAOM:BR144</strain>
    </source>
</reference>
<name>K3W6A0_GLOUD</name>
<dbReference type="Proteomes" id="UP000019132">
    <property type="component" value="Unassembled WGS sequence"/>
</dbReference>
<evidence type="ECO:0000256" key="3">
    <source>
        <dbReference type="SAM" id="Phobius"/>
    </source>
</evidence>
<keyword evidence="3" id="KW-0812">Transmembrane</keyword>
<organism evidence="6 7">
    <name type="scientific">Globisporangium ultimum (strain ATCC 200006 / CBS 805.95 / DAOM BR144)</name>
    <name type="common">Pythium ultimum</name>
    <dbReference type="NCBI Taxonomy" id="431595"/>
    <lineage>
        <taxon>Eukaryota</taxon>
        <taxon>Sar</taxon>
        <taxon>Stramenopiles</taxon>
        <taxon>Oomycota</taxon>
        <taxon>Peronosporomycetes</taxon>
        <taxon>Pythiales</taxon>
        <taxon>Pythiaceae</taxon>
        <taxon>Globisporangium</taxon>
    </lineage>
</organism>
<dbReference type="PANTHER" id="PTHR31836:SF21">
    <property type="entry name" value="EXPANSIN-LIKE PROTEIN 7"/>
    <property type="match status" value="1"/>
</dbReference>
<sequence length="447" mass="45600">MAFLYSRAWLVAALLALAGAAADDTYFEGDGTTYTLGQVSAGNCNFMAAAAAASDNYAAINDPQWNAMKNCGRCAEVSCTDDSCADKTTKAVVYILDRCPECKQGDLDLSPSVFTKLTGSTPSRKKIKWRFVDCPVSGSIKYCLKGGSNAFWTAIQPANTVAGVASVAINGKTPTMVDSAYYYLLNGNGAVQTDLSSVKVTLTSVGGEIVEETVALTAGSCTDGKLQFATGKGGSSGGQQTTAAPATQAPATQAPATTTAAPTQTQTPTPTAAAQTPEPSTVPEVGSDAEDQLDGFTSTPELSTTTATTNQTSSTTSTDFRGLDSNAADEAGTVSAPDQSSSSIVTMLTPTPTSSSASSVAKGASSSDDGVSKANVKSDAGTDGTSPVLMVLLVAAAVAIVALAVVAAISKKKKLDDKRNDRDEAAMQRSFGNFHSPVRVNADIAAL</sequence>
<feature type="signal peptide" evidence="4">
    <location>
        <begin position="1"/>
        <end position="22"/>
    </location>
</feature>
<reference evidence="6" key="3">
    <citation type="submission" date="2015-02" db="UniProtKB">
        <authorList>
            <consortium name="EnsemblProtists"/>
        </authorList>
    </citation>
    <scope>IDENTIFICATION</scope>
    <source>
        <strain evidence="6">DAOM BR144</strain>
    </source>
</reference>
<feature type="compositionally biased region" description="Low complexity" evidence="2">
    <location>
        <begin position="354"/>
        <end position="367"/>
    </location>
</feature>
<dbReference type="VEuPathDB" id="FungiDB:PYU1_G000491"/>
<dbReference type="InterPro" id="IPR049818">
    <property type="entry name" value="Expansin_EXLX1-like"/>
</dbReference>
<feature type="compositionally biased region" description="Low complexity" evidence="2">
    <location>
        <begin position="297"/>
        <end position="318"/>
    </location>
</feature>
<feature type="transmembrane region" description="Helical" evidence="3">
    <location>
        <begin position="388"/>
        <end position="409"/>
    </location>
</feature>
<dbReference type="EMBL" id="GL376636">
    <property type="status" value="NOT_ANNOTATED_CDS"/>
    <property type="molecule type" value="Genomic_DNA"/>
</dbReference>
<keyword evidence="7" id="KW-1185">Reference proteome</keyword>
<keyword evidence="3" id="KW-1133">Transmembrane helix</keyword>
<dbReference type="EnsemblProtists" id="PYU1_T000491">
    <property type="protein sequence ID" value="PYU1_T000491"/>
    <property type="gene ID" value="PYU1_G000491"/>
</dbReference>
<evidence type="ECO:0000256" key="2">
    <source>
        <dbReference type="SAM" id="MobiDB-lite"/>
    </source>
</evidence>
<dbReference type="AlphaFoldDB" id="K3W6A0"/>
<protein>
    <recommendedName>
        <fullName evidence="5">Expansin-like EG45 domain-containing protein</fullName>
    </recommendedName>
</protein>
<feature type="chain" id="PRO_5003867321" description="Expansin-like EG45 domain-containing protein" evidence="4">
    <location>
        <begin position="23"/>
        <end position="447"/>
    </location>
</feature>
<evidence type="ECO:0000313" key="7">
    <source>
        <dbReference type="Proteomes" id="UP000019132"/>
    </source>
</evidence>
<dbReference type="PROSITE" id="PS50842">
    <property type="entry name" value="EXPANSIN_EG45"/>
    <property type="match status" value="1"/>
</dbReference>
<feature type="region of interest" description="Disordered" evidence="2">
    <location>
        <begin position="231"/>
        <end position="380"/>
    </location>
</feature>
<evidence type="ECO:0000313" key="6">
    <source>
        <dbReference type="EnsemblProtists" id="PYU1_T000491"/>
    </source>
</evidence>
<dbReference type="InParanoid" id="K3W6A0"/>
<dbReference type="InterPro" id="IPR007112">
    <property type="entry name" value="Expansin/allergen_DPBB_dom"/>
</dbReference>
<dbReference type="Pfam" id="PF03330">
    <property type="entry name" value="DPBB_1"/>
    <property type="match status" value="1"/>
</dbReference>